<accession>A0A8H6J9Y4</accession>
<feature type="region of interest" description="Disordered" evidence="1">
    <location>
        <begin position="29"/>
        <end position="62"/>
    </location>
</feature>
<keyword evidence="2" id="KW-1133">Transmembrane helix</keyword>
<dbReference type="AlphaFoldDB" id="A0A8H6J9Y4"/>
<dbReference type="Proteomes" id="UP000652219">
    <property type="component" value="Unassembled WGS sequence"/>
</dbReference>
<sequence length="113" mass="12307">MSTIPARIATTALRAPLLRPGFSTSARLRFSAPAGSSPKNNSSSQNKTNNNGSKNKPDDVEMPSFNLGHITTKPLTRRLLIATFCVLASIEAYGWFNFGPKILGWEKGEEGRK</sequence>
<evidence type="ECO:0000313" key="4">
    <source>
        <dbReference type="Proteomes" id="UP000652219"/>
    </source>
</evidence>
<keyword evidence="2" id="KW-0812">Transmembrane</keyword>
<feature type="compositionally biased region" description="Low complexity" evidence="1">
    <location>
        <begin position="31"/>
        <end position="54"/>
    </location>
</feature>
<evidence type="ECO:0000256" key="2">
    <source>
        <dbReference type="SAM" id="Phobius"/>
    </source>
</evidence>
<dbReference type="EMBL" id="WIGN01000113">
    <property type="protein sequence ID" value="KAF6808710.1"/>
    <property type="molecule type" value="Genomic_DNA"/>
</dbReference>
<keyword evidence="4" id="KW-1185">Reference proteome</keyword>
<feature type="transmembrane region" description="Helical" evidence="2">
    <location>
        <begin position="79"/>
        <end position="96"/>
    </location>
</feature>
<evidence type="ECO:0000313" key="3">
    <source>
        <dbReference type="EMBL" id="KAF6808710.1"/>
    </source>
</evidence>
<comment type="caution">
    <text evidence="3">The sequence shown here is derived from an EMBL/GenBank/DDBJ whole genome shotgun (WGS) entry which is preliminary data.</text>
</comment>
<gene>
    <name evidence="3" type="ORF">CSOJ01_07382</name>
</gene>
<protein>
    <submittedName>
        <fullName evidence="3">Uncharacterized protein</fullName>
    </submittedName>
</protein>
<reference evidence="3 4" key="1">
    <citation type="journal article" date="2020" name="Phytopathology">
        <title>Genome Sequence Resources of Colletotrichum truncatum, C. plurivorum, C. musicola, and C. sojae: Four Species Pathogenic to Soybean (Glycine max).</title>
        <authorList>
            <person name="Rogerio F."/>
            <person name="Boufleur T.R."/>
            <person name="Ciampi-Guillardi M."/>
            <person name="Sukno S.A."/>
            <person name="Thon M.R."/>
            <person name="Massola Junior N.S."/>
            <person name="Baroncelli R."/>
        </authorList>
    </citation>
    <scope>NUCLEOTIDE SEQUENCE [LARGE SCALE GENOMIC DNA]</scope>
    <source>
        <strain evidence="3 4">LFN0009</strain>
    </source>
</reference>
<evidence type="ECO:0000256" key="1">
    <source>
        <dbReference type="SAM" id="MobiDB-lite"/>
    </source>
</evidence>
<name>A0A8H6J9Y4_9PEZI</name>
<organism evidence="3 4">
    <name type="scientific">Colletotrichum sojae</name>
    <dbReference type="NCBI Taxonomy" id="2175907"/>
    <lineage>
        <taxon>Eukaryota</taxon>
        <taxon>Fungi</taxon>
        <taxon>Dikarya</taxon>
        <taxon>Ascomycota</taxon>
        <taxon>Pezizomycotina</taxon>
        <taxon>Sordariomycetes</taxon>
        <taxon>Hypocreomycetidae</taxon>
        <taxon>Glomerellales</taxon>
        <taxon>Glomerellaceae</taxon>
        <taxon>Colletotrichum</taxon>
        <taxon>Colletotrichum orchidearum species complex</taxon>
    </lineage>
</organism>
<keyword evidence="2" id="KW-0472">Membrane</keyword>
<proteinExistence type="predicted"/>